<evidence type="ECO:0000313" key="3">
    <source>
        <dbReference type="Proteomes" id="UP000199012"/>
    </source>
</evidence>
<evidence type="ECO:0000313" key="2">
    <source>
        <dbReference type="EMBL" id="SFB24596.1"/>
    </source>
</evidence>
<feature type="transmembrane region" description="Helical" evidence="1">
    <location>
        <begin position="102"/>
        <end position="121"/>
    </location>
</feature>
<keyword evidence="1" id="KW-0812">Transmembrane</keyword>
<keyword evidence="1" id="KW-0472">Membrane</keyword>
<feature type="transmembrane region" description="Helical" evidence="1">
    <location>
        <begin position="42"/>
        <end position="63"/>
    </location>
</feature>
<keyword evidence="3" id="KW-1185">Reference proteome</keyword>
<protein>
    <submittedName>
        <fullName evidence="2">Uncharacterized protein</fullName>
    </submittedName>
</protein>
<dbReference type="Proteomes" id="UP000199012">
    <property type="component" value="Unassembled WGS sequence"/>
</dbReference>
<accession>A0A1I0ZHJ6</accession>
<name>A0A1I0ZHJ6_9CELL</name>
<sequence length="123" mass="12269">MVEAATAGREAAARTVLRAAGASWAVWVAVSVPVLAAFRPGLVAATAAAVPAVLLALAFLVALTATQPARVAFDPADPAGIELAHWRAAGATKRRVAWAQTLLALGALGVGAALVALAVPFPL</sequence>
<evidence type="ECO:0000256" key="1">
    <source>
        <dbReference type="SAM" id="Phobius"/>
    </source>
</evidence>
<feature type="transmembrane region" description="Helical" evidence="1">
    <location>
        <begin position="16"/>
        <end position="36"/>
    </location>
</feature>
<dbReference type="EMBL" id="FOKA01000011">
    <property type="protein sequence ID" value="SFB24596.1"/>
    <property type="molecule type" value="Genomic_DNA"/>
</dbReference>
<organism evidence="2 3">
    <name type="scientific">Cellulomonas marina</name>
    <dbReference type="NCBI Taxonomy" id="988821"/>
    <lineage>
        <taxon>Bacteria</taxon>
        <taxon>Bacillati</taxon>
        <taxon>Actinomycetota</taxon>
        <taxon>Actinomycetes</taxon>
        <taxon>Micrococcales</taxon>
        <taxon>Cellulomonadaceae</taxon>
        <taxon>Cellulomonas</taxon>
    </lineage>
</organism>
<proteinExistence type="predicted"/>
<keyword evidence="1" id="KW-1133">Transmembrane helix</keyword>
<gene>
    <name evidence="2" type="ORF">SAMN05421867_11133</name>
</gene>
<dbReference type="AlphaFoldDB" id="A0A1I0ZHJ6"/>
<reference evidence="2 3" key="1">
    <citation type="submission" date="2016-10" db="EMBL/GenBank/DDBJ databases">
        <authorList>
            <person name="de Groot N.N."/>
        </authorList>
    </citation>
    <scope>NUCLEOTIDE SEQUENCE [LARGE SCALE GENOMIC DNA]</scope>
    <source>
        <strain evidence="2 3">CGMCC 4.6945</strain>
    </source>
</reference>
<dbReference type="RefSeq" id="WP_090033485.1">
    <property type="nucleotide sequence ID" value="NZ_BONM01000007.1"/>
</dbReference>